<feature type="compositionally biased region" description="Low complexity" evidence="1">
    <location>
        <begin position="767"/>
        <end position="776"/>
    </location>
</feature>
<sequence>MVLHLSSTMNADTEQTKTNLTSSPRTKLTLLPHQPHHARPPANVSAPNQSPVPVRPSQKGKAAFLRQLLPPAAHHKAIPEVNSRMLVVLVLVLVLVLVPFQRSRGWIGNVQCRREALQCPHRRMDMPQVRGEVRGTEEALRAIDVLCRPRRVKIGIANGLYRLRRGSAAASPAQPPVAEFIGGSTTRGSSMYGDRSKSPWADQQQLQTPSHHSTRSMASTHHSQQKSPWVETISTTIENPKNHSPWDAVPSSIPKSVSGTPSSIHSSIPGRERSDTDKNRMSSLWEDAPRSSYGDPPKTPWSGNLKTPGHTAREIGPGGGDENTVLLATTPGAAGAPVDLPSQQGPSLSRSVSISGKSPAVSGRGIPVDVDDAPGLGTPGGWGGVTPRSIGGGGGGDSWDSGAFGGNTGAPASATPLTSTLKTPRSALSGMSRKSSVAASTLSSAKIGSPSPARSPFGSLGGGGGGNGEELLGAAASPNLLAGAPGIGGHGHGIGQASPGKQPLSPLNPAAQDVGAMTPGAGAGAAGDASDWASGGGANDTWGLDATNNAADSWSLNNESAQPQSTTGAGDSWGLNTTASPAHAPAPIETQVQTPKTPGLKTPKTPGLKTPRSIGGKTPKIPAVDVKTPIAESVASPAVETPTTPTPETGGKKKKGKKTTAASLAAEEEERKRKEKEAEEAEKNRLEEEKARLAKETEEAAEQARLAKEAEEAAERHRLAEAEAAAAAAEAEKTAKEKEEEERRAELEAARVAEEKANKEEQEAKGAKAAANAPAKGGKKGKKKKGAVWDDEEEEKQRLAKEAEDRAEQEGREKAEREAREKAEQEAQEKAEQEAKDKAEEARLEAEAKKADEEAQAQAEQDAFVPAIKKGKKSRKGTLLGLGGDTEEKAQEEERLAAAKAEQEVKEREEMEKAEKAKVEKQREEEERKEKDEKEAKEKAGAEEGGGSLFGSLGGGGWGSSSGAGGWGLGSWGTKAKSKTPSITSNLGGWGPSGPSFGGSFGGAFGLGGSEQKQEGFELGDVGEQTNTLFGDIGISSSSPQLADTLDVPAASTELSEEPPRLPSKTPSRVPSRQPSRAPSPVPPVADVATPDPNDGLTVPATEPAVEPTAEEPAPETPAAEEPSNTPQNNEPQPASAEDWGLPVKNKKKKAAKGKGKK</sequence>
<feature type="compositionally biased region" description="Gly residues" evidence="1">
    <location>
        <begin position="988"/>
        <end position="1009"/>
    </location>
</feature>
<name>A0A9P6C172_9AGAR</name>
<feature type="compositionally biased region" description="Basic residues" evidence="1">
    <location>
        <begin position="1145"/>
        <end position="1158"/>
    </location>
</feature>
<feature type="compositionally biased region" description="Gly residues" evidence="1">
    <location>
        <begin position="459"/>
        <end position="468"/>
    </location>
</feature>
<accession>A0A9P6C172</accession>
<proteinExistence type="predicted"/>
<dbReference type="Proteomes" id="UP000807342">
    <property type="component" value="Unassembled WGS sequence"/>
</dbReference>
<feature type="compositionally biased region" description="Polar residues" evidence="1">
    <location>
        <begin position="1024"/>
        <end position="1042"/>
    </location>
</feature>
<feature type="compositionally biased region" description="Basic and acidic residues" evidence="1">
    <location>
        <begin position="270"/>
        <end position="280"/>
    </location>
</feature>
<protein>
    <submittedName>
        <fullName evidence="2">Uncharacterized protein</fullName>
    </submittedName>
</protein>
<feature type="compositionally biased region" description="Low complexity" evidence="1">
    <location>
        <begin position="640"/>
        <end position="649"/>
    </location>
</feature>
<feature type="compositionally biased region" description="Polar residues" evidence="1">
    <location>
        <begin position="1124"/>
        <end position="1133"/>
    </location>
</feature>
<dbReference type="PANTHER" id="PTHR34491:SF74">
    <property type="entry name" value="DUF4456 DOMAIN-CONTAINING PROTEIN"/>
    <property type="match status" value="1"/>
</dbReference>
<feature type="compositionally biased region" description="Polar residues" evidence="1">
    <location>
        <begin position="432"/>
        <end position="446"/>
    </location>
</feature>
<evidence type="ECO:0000256" key="1">
    <source>
        <dbReference type="SAM" id="MobiDB-lite"/>
    </source>
</evidence>
<feature type="compositionally biased region" description="Polar residues" evidence="1">
    <location>
        <begin position="546"/>
        <end position="580"/>
    </location>
</feature>
<feature type="compositionally biased region" description="Polar residues" evidence="1">
    <location>
        <begin position="1"/>
        <end position="26"/>
    </location>
</feature>
<feature type="compositionally biased region" description="Polar residues" evidence="1">
    <location>
        <begin position="253"/>
        <end position="266"/>
    </location>
</feature>
<feature type="compositionally biased region" description="Low complexity" evidence="1">
    <location>
        <begin position="594"/>
        <end position="611"/>
    </location>
</feature>
<evidence type="ECO:0000313" key="3">
    <source>
        <dbReference type="Proteomes" id="UP000807342"/>
    </source>
</evidence>
<reference evidence="2" key="1">
    <citation type="submission" date="2020-11" db="EMBL/GenBank/DDBJ databases">
        <authorList>
            <consortium name="DOE Joint Genome Institute"/>
            <person name="Ahrendt S."/>
            <person name="Riley R."/>
            <person name="Andreopoulos W."/>
            <person name="Labutti K."/>
            <person name="Pangilinan J."/>
            <person name="Ruiz-Duenas F.J."/>
            <person name="Barrasa J.M."/>
            <person name="Sanchez-Garcia M."/>
            <person name="Camarero S."/>
            <person name="Miyauchi S."/>
            <person name="Serrano A."/>
            <person name="Linde D."/>
            <person name="Babiker R."/>
            <person name="Drula E."/>
            <person name="Ayuso-Fernandez I."/>
            <person name="Pacheco R."/>
            <person name="Padilla G."/>
            <person name="Ferreira P."/>
            <person name="Barriuso J."/>
            <person name="Kellner H."/>
            <person name="Castanera R."/>
            <person name="Alfaro M."/>
            <person name="Ramirez L."/>
            <person name="Pisabarro A.G."/>
            <person name="Kuo A."/>
            <person name="Tritt A."/>
            <person name="Lipzen A."/>
            <person name="He G."/>
            <person name="Yan M."/>
            <person name="Ng V."/>
            <person name="Cullen D."/>
            <person name="Martin F."/>
            <person name="Rosso M.-N."/>
            <person name="Henrissat B."/>
            <person name="Hibbett D."/>
            <person name="Martinez A.T."/>
            <person name="Grigoriev I.V."/>
        </authorList>
    </citation>
    <scope>NUCLEOTIDE SEQUENCE</scope>
    <source>
        <strain evidence="2">MF-IS2</strain>
    </source>
</reference>
<feature type="compositionally biased region" description="Basic and acidic residues" evidence="1">
    <location>
        <begin position="705"/>
        <end position="721"/>
    </location>
</feature>
<feature type="compositionally biased region" description="Basic and acidic residues" evidence="1">
    <location>
        <begin position="886"/>
        <end position="942"/>
    </location>
</feature>
<feature type="region of interest" description="Disordered" evidence="1">
    <location>
        <begin position="172"/>
        <end position="367"/>
    </location>
</feature>
<feature type="compositionally biased region" description="Low complexity" evidence="1">
    <location>
        <begin position="1085"/>
        <end position="1108"/>
    </location>
</feature>
<dbReference type="EMBL" id="MU151312">
    <property type="protein sequence ID" value="KAF9445269.1"/>
    <property type="molecule type" value="Genomic_DNA"/>
</dbReference>
<feature type="compositionally biased region" description="Basic and acidic residues" evidence="1">
    <location>
        <begin position="669"/>
        <end position="698"/>
    </location>
</feature>
<gene>
    <name evidence="2" type="ORF">P691DRAFT_280778</name>
</gene>
<feature type="region of interest" description="Disordered" evidence="1">
    <location>
        <begin position="389"/>
        <end position="1158"/>
    </location>
</feature>
<dbReference type="AlphaFoldDB" id="A0A9P6C172"/>
<feature type="compositionally biased region" description="Basic and acidic residues" evidence="1">
    <location>
        <begin position="730"/>
        <end position="766"/>
    </location>
</feature>
<feature type="compositionally biased region" description="Polar residues" evidence="1">
    <location>
        <begin position="201"/>
        <end position="239"/>
    </location>
</feature>
<feature type="compositionally biased region" description="Gly residues" evidence="1">
    <location>
        <begin position="389"/>
        <end position="408"/>
    </location>
</feature>
<dbReference type="PANTHER" id="PTHR34491">
    <property type="entry name" value="A-TYPE INCLUSION PROTEIN, PUTATIVE-RELATED"/>
    <property type="match status" value="1"/>
</dbReference>
<feature type="compositionally biased region" description="Gly residues" evidence="1">
    <location>
        <begin position="943"/>
        <end position="971"/>
    </location>
</feature>
<feature type="compositionally biased region" description="Low complexity" evidence="1">
    <location>
        <begin position="1066"/>
        <end position="1077"/>
    </location>
</feature>
<evidence type="ECO:0000313" key="2">
    <source>
        <dbReference type="EMBL" id="KAF9445269.1"/>
    </source>
</evidence>
<feature type="region of interest" description="Disordered" evidence="1">
    <location>
        <begin position="1"/>
        <end position="56"/>
    </location>
</feature>
<organism evidence="2 3">
    <name type="scientific">Macrolepiota fuliginosa MF-IS2</name>
    <dbReference type="NCBI Taxonomy" id="1400762"/>
    <lineage>
        <taxon>Eukaryota</taxon>
        <taxon>Fungi</taxon>
        <taxon>Dikarya</taxon>
        <taxon>Basidiomycota</taxon>
        <taxon>Agaricomycotina</taxon>
        <taxon>Agaricomycetes</taxon>
        <taxon>Agaricomycetidae</taxon>
        <taxon>Agaricales</taxon>
        <taxon>Agaricineae</taxon>
        <taxon>Agaricaceae</taxon>
        <taxon>Macrolepiota</taxon>
    </lineage>
</organism>
<feature type="compositionally biased region" description="Polar residues" evidence="1">
    <location>
        <begin position="341"/>
        <end position="356"/>
    </location>
</feature>
<feature type="compositionally biased region" description="Gly residues" evidence="1">
    <location>
        <begin position="485"/>
        <end position="494"/>
    </location>
</feature>
<feature type="compositionally biased region" description="Basic residues" evidence="1">
    <location>
        <begin position="777"/>
        <end position="786"/>
    </location>
</feature>
<feature type="compositionally biased region" description="Basic and acidic residues" evidence="1">
    <location>
        <begin position="795"/>
        <end position="853"/>
    </location>
</feature>
<comment type="caution">
    <text evidence="2">The sequence shown here is derived from an EMBL/GenBank/DDBJ whole genome shotgun (WGS) entry which is preliminary data.</text>
</comment>
<keyword evidence="3" id="KW-1185">Reference proteome</keyword>